<keyword evidence="2" id="KW-1133">Transmembrane helix</keyword>
<reference evidence="4 5" key="1">
    <citation type="journal article" date="2019" name="Environ. Microbiol.">
        <title>Species interactions and distinct microbial communities in high Arctic permafrost affected cryosols are associated with the CH4 and CO2 gas fluxes.</title>
        <authorList>
            <person name="Altshuler I."/>
            <person name="Hamel J."/>
            <person name="Turney S."/>
            <person name="Magnuson E."/>
            <person name="Levesque R."/>
            <person name="Greer C."/>
            <person name="Whyte L.G."/>
        </authorList>
    </citation>
    <scope>NUCLEOTIDE SEQUENCE [LARGE SCALE GENOMIC DNA]</scope>
    <source>
        <strain evidence="4 5">S06.C</strain>
    </source>
</reference>
<dbReference type="InterPro" id="IPR036737">
    <property type="entry name" value="OmpA-like_sf"/>
</dbReference>
<dbReference type="GO" id="GO:0016020">
    <property type="term" value="C:membrane"/>
    <property type="evidence" value="ECO:0007669"/>
    <property type="project" value="UniProtKB-UniRule"/>
</dbReference>
<dbReference type="Pfam" id="PF00691">
    <property type="entry name" value="OmpA"/>
    <property type="match status" value="1"/>
</dbReference>
<evidence type="ECO:0000256" key="2">
    <source>
        <dbReference type="SAM" id="Phobius"/>
    </source>
</evidence>
<keyword evidence="2" id="KW-0812">Transmembrane</keyword>
<dbReference type="AlphaFoldDB" id="A0A502E099"/>
<proteinExistence type="predicted"/>
<comment type="caution">
    <text evidence="4">The sequence shown here is derived from an EMBL/GenBank/DDBJ whole genome shotgun (WGS) entry which is preliminary data.</text>
</comment>
<evidence type="ECO:0000313" key="4">
    <source>
        <dbReference type="EMBL" id="TPG29966.1"/>
    </source>
</evidence>
<dbReference type="Gene3D" id="3.30.1330.60">
    <property type="entry name" value="OmpA-like domain"/>
    <property type="match status" value="1"/>
</dbReference>
<protein>
    <submittedName>
        <fullName evidence="4">OmpA family protein</fullName>
    </submittedName>
</protein>
<organism evidence="4 5">
    <name type="scientific">Variovorax guangxiensis</name>
    <dbReference type="NCBI Taxonomy" id="1775474"/>
    <lineage>
        <taxon>Bacteria</taxon>
        <taxon>Pseudomonadati</taxon>
        <taxon>Pseudomonadota</taxon>
        <taxon>Betaproteobacteria</taxon>
        <taxon>Burkholderiales</taxon>
        <taxon>Comamonadaceae</taxon>
        <taxon>Variovorax</taxon>
    </lineage>
</organism>
<dbReference type="Proteomes" id="UP000319212">
    <property type="component" value="Unassembled WGS sequence"/>
</dbReference>
<evidence type="ECO:0000313" key="5">
    <source>
        <dbReference type="Proteomes" id="UP000319212"/>
    </source>
</evidence>
<dbReference type="PROSITE" id="PS51123">
    <property type="entry name" value="OMPA_2"/>
    <property type="match status" value="1"/>
</dbReference>
<sequence length="199" mass="20097">MSSSSDDDSQQRFALGFLFALIALTVFTVVGVAVFNYGMGGDAAADAQQGASLPVTMVGSAEPVEPTAATAPAASGSTVTTETVTVVIPEGASIQVTGGVVNFYFATASADLAPGAAEALATVIKGVEGGRKAVVSGFHDTTGDPKINEDLAKLRAQTVRDVLIGLGVPTDKVDLQKPAVSTGSGNDAQARRVEVKLLD</sequence>
<dbReference type="EMBL" id="RCZI01000001">
    <property type="protein sequence ID" value="TPG29966.1"/>
    <property type="molecule type" value="Genomic_DNA"/>
</dbReference>
<dbReference type="RefSeq" id="WP_140837840.1">
    <property type="nucleotide sequence ID" value="NZ_RCZI01000001.1"/>
</dbReference>
<keyword evidence="1 2" id="KW-0472">Membrane</keyword>
<dbReference type="CDD" id="cd07185">
    <property type="entry name" value="OmpA_C-like"/>
    <property type="match status" value="1"/>
</dbReference>
<dbReference type="SUPFAM" id="SSF103088">
    <property type="entry name" value="OmpA-like"/>
    <property type="match status" value="1"/>
</dbReference>
<accession>A0A502E099</accession>
<dbReference type="OrthoDB" id="8526920at2"/>
<gene>
    <name evidence="4" type="ORF">EAH82_00185</name>
</gene>
<feature type="domain" description="OmpA-like" evidence="3">
    <location>
        <begin position="92"/>
        <end position="199"/>
    </location>
</feature>
<evidence type="ECO:0000259" key="3">
    <source>
        <dbReference type="PROSITE" id="PS51123"/>
    </source>
</evidence>
<feature type="transmembrane region" description="Helical" evidence="2">
    <location>
        <begin position="12"/>
        <end position="35"/>
    </location>
</feature>
<name>A0A502E099_9BURK</name>
<evidence type="ECO:0000256" key="1">
    <source>
        <dbReference type="PROSITE-ProRule" id="PRU00473"/>
    </source>
</evidence>
<dbReference type="InterPro" id="IPR006665">
    <property type="entry name" value="OmpA-like"/>
</dbReference>